<dbReference type="HOGENOM" id="CLU_387631_0_0_1"/>
<reference evidence="1 2" key="1">
    <citation type="journal article" date="2012" name="Proc. Natl. Acad. Sci. U.S.A.">
        <title>Comparative genomics of Ceriporiopsis subvermispora and Phanerochaete chrysosporium provide insight into selective ligninolysis.</title>
        <authorList>
            <person name="Fernandez-Fueyo E."/>
            <person name="Ruiz-Duenas F.J."/>
            <person name="Ferreira P."/>
            <person name="Floudas D."/>
            <person name="Hibbett D.S."/>
            <person name="Canessa P."/>
            <person name="Larrondo L.F."/>
            <person name="James T.Y."/>
            <person name="Seelenfreund D."/>
            <person name="Lobos S."/>
            <person name="Polanco R."/>
            <person name="Tello M."/>
            <person name="Honda Y."/>
            <person name="Watanabe T."/>
            <person name="Watanabe T."/>
            <person name="Ryu J.S."/>
            <person name="Kubicek C.P."/>
            <person name="Schmoll M."/>
            <person name="Gaskell J."/>
            <person name="Hammel K.E."/>
            <person name="St John F.J."/>
            <person name="Vanden Wymelenberg A."/>
            <person name="Sabat G."/>
            <person name="Splinter BonDurant S."/>
            <person name="Syed K."/>
            <person name="Yadav J.S."/>
            <person name="Doddapaneni H."/>
            <person name="Subramanian V."/>
            <person name="Lavin J.L."/>
            <person name="Oguiza J.A."/>
            <person name="Perez G."/>
            <person name="Pisabarro A.G."/>
            <person name="Ramirez L."/>
            <person name="Santoyo F."/>
            <person name="Master E."/>
            <person name="Coutinho P.M."/>
            <person name="Henrissat B."/>
            <person name="Lombard V."/>
            <person name="Magnuson J.K."/>
            <person name="Kuees U."/>
            <person name="Hori C."/>
            <person name="Igarashi K."/>
            <person name="Samejima M."/>
            <person name="Held B.W."/>
            <person name="Barry K.W."/>
            <person name="LaButti K.M."/>
            <person name="Lapidus A."/>
            <person name="Lindquist E.A."/>
            <person name="Lucas S.M."/>
            <person name="Riley R."/>
            <person name="Salamov A.A."/>
            <person name="Hoffmeister D."/>
            <person name="Schwenk D."/>
            <person name="Hadar Y."/>
            <person name="Yarden O."/>
            <person name="de Vries R.P."/>
            <person name="Wiebenga A."/>
            <person name="Stenlid J."/>
            <person name="Eastwood D."/>
            <person name="Grigoriev I.V."/>
            <person name="Berka R.M."/>
            <person name="Blanchette R.A."/>
            <person name="Kersten P."/>
            <person name="Martinez A.T."/>
            <person name="Vicuna R."/>
            <person name="Cullen D."/>
        </authorList>
    </citation>
    <scope>NUCLEOTIDE SEQUENCE [LARGE SCALE GENOMIC DNA]</scope>
    <source>
        <strain evidence="1 2">B</strain>
    </source>
</reference>
<accession>M2RCK9</accession>
<dbReference type="AlphaFoldDB" id="M2RCK9"/>
<protein>
    <submittedName>
        <fullName evidence="1">Uncharacterized protein</fullName>
    </submittedName>
</protein>
<evidence type="ECO:0000313" key="2">
    <source>
        <dbReference type="Proteomes" id="UP000016930"/>
    </source>
</evidence>
<gene>
    <name evidence="1" type="ORF">CERSUDRAFT_90788</name>
</gene>
<proteinExistence type="predicted"/>
<dbReference type="EMBL" id="KB445791">
    <property type="protein sequence ID" value="EMD42185.1"/>
    <property type="molecule type" value="Genomic_DNA"/>
</dbReference>
<evidence type="ECO:0000313" key="1">
    <source>
        <dbReference type="EMBL" id="EMD42185.1"/>
    </source>
</evidence>
<dbReference type="OrthoDB" id="2422840at2759"/>
<keyword evidence="2" id="KW-1185">Reference proteome</keyword>
<sequence length="796" mass="87070">MLGQAPTVCGDYLDPRILTPRQVSRTDEVLSNWNSDPDPLNVAEQICGERLEDNDFVQMLLKEQLNETEALLMDVPILPPPNEHVTSFRQPRALADLLAVKIAPDMESMQAACTNSPHQYQGPLKKMKGVQPLNLELTWRPFNFGTSIPTHEELTNTTSVINDDVGNSTEHASAEIASQCSILLHSMNLGGPLDELQCSEASMPSLRECKRADDSDAMFACQLTDADPEELILCREERRRIHGHVADEGTDSDSESLCSENFPLLRQPAKRAKLHDSHEPGSNVHDREGLEALLNPGFTKLASNAQGFEGSNVDMDVNPDIDPVHYLDSTPPVRGFPVESLSACAAFGRPHSVIVGNLQQTQLADFTPNAATDAAGINTFLPLSMQSTQSEEIDQVARTLLCSLDDDQLLVEEDSGYCDFPAIPAPQESHDIGLEREVPAIVAPPIQHSATTASCTAIVDQIEPNWTVTARRSLAEFLSLRGRQLIAEPEVIQDAAPLSLSPQLEKPLLDVTCETPTATISEELIDSNTVRLGQPPLLPATLHRYLASLDAIQKRALVRILESPTCAVELVERERLDNVDLILSCDTAIQLVSVATLPSRLEAVASRVSQSSWRFKYFLLLFECYPDSWSYGGNHKNPHEAPNLMSPPVIKSIKSLRRTLAVAEGCGTKNAEGTIHYAFARSVEEAALLIRAYGDLAESADATGGAVWGDRHWLLLDENDGESDIAGVAGMNAFAASIILSQVDLQQFLDAVPETRLQAFGPLIGVERMLQFNEDLAHRTQTVQFPSSPPHPIDGR</sequence>
<dbReference type="Proteomes" id="UP000016930">
    <property type="component" value="Unassembled WGS sequence"/>
</dbReference>
<dbReference type="STRING" id="914234.M2RCK9"/>
<organism evidence="1 2">
    <name type="scientific">Ceriporiopsis subvermispora (strain B)</name>
    <name type="common">White-rot fungus</name>
    <name type="synonym">Gelatoporia subvermispora</name>
    <dbReference type="NCBI Taxonomy" id="914234"/>
    <lineage>
        <taxon>Eukaryota</taxon>
        <taxon>Fungi</taxon>
        <taxon>Dikarya</taxon>
        <taxon>Basidiomycota</taxon>
        <taxon>Agaricomycotina</taxon>
        <taxon>Agaricomycetes</taxon>
        <taxon>Polyporales</taxon>
        <taxon>Gelatoporiaceae</taxon>
        <taxon>Gelatoporia</taxon>
    </lineage>
</organism>
<name>M2RCK9_CERS8</name>